<protein>
    <submittedName>
        <fullName evidence="2">Uncharacterized protein</fullName>
    </submittedName>
</protein>
<keyword evidence="3" id="KW-1185">Reference proteome</keyword>
<feature type="region of interest" description="Disordered" evidence="1">
    <location>
        <begin position="168"/>
        <end position="201"/>
    </location>
</feature>
<dbReference type="AlphaFoldDB" id="A0A9P3C5U8"/>
<dbReference type="GeneID" id="68286271"/>
<comment type="caution">
    <text evidence="2">The sequence shown here is derived from an EMBL/GenBank/DDBJ whole genome shotgun (WGS) entry which is preliminary data.</text>
</comment>
<proteinExistence type="predicted"/>
<dbReference type="EMBL" id="BOLY01000001">
    <property type="protein sequence ID" value="GIZ37242.1"/>
    <property type="molecule type" value="Genomic_DNA"/>
</dbReference>
<evidence type="ECO:0000313" key="2">
    <source>
        <dbReference type="EMBL" id="GIZ37242.1"/>
    </source>
</evidence>
<gene>
    <name evidence="2" type="ORF">CKM354_000069600</name>
</gene>
<evidence type="ECO:0000256" key="1">
    <source>
        <dbReference type="SAM" id="MobiDB-lite"/>
    </source>
</evidence>
<sequence length="215" mass="24664">MCKTQTWQYLCGCFSNHRLSTCRGFYTLNGHASCLGQSYLPRILAPILCASCLKIGVLKTLNRSCSKEVNEAHDKGERINPIYRHYAKLREQVYEAMPLHSLTVRRPRPQSTWTPHRPSPLQKELKRRDLYDQYMEGWGFDDTIRGSGYESGSDTDLEWLEFMDSSLAPAEENRSSSSEEDQMNVSETTESMEGIEEYPQCIDPALLALDRAPER</sequence>
<dbReference type="OrthoDB" id="10303371at2759"/>
<reference evidence="2 3" key="1">
    <citation type="submission" date="2021-01" db="EMBL/GenBank/DDBJ databases">
        <title>Cercospora kikuchii MAFF 305040 whole genome shotgun sequence.</title>
        <authorList>
            <person name="Kashiwa T."/>
            <person name="Suzuki T."/>
        </authorList>
    </citation>
    <scope>NUCLEOTIDE SEQUENCE [LARGE SCALE GENOMIC DNA]</scope>
    <source>
        <strain evidence="2 3">MAFF 305040</strain>
    </source>
</reference>
<dbReference type="RefSeq" id="XP_044651729.1">
    <property type="nucleotide sequence ID" value="XM_044795794.1"/>
</dbReference>
<evidence type="ECO:0000313" key="3">
    <source>
        <dbReference type="Proteomes" id="UP000825890"/>
    </source>
</evidence>
<name>A0A9P3C5U8_9PEZI</name>
<organism evidence="2 3">
    <name type="scientific">Cercospora kikuchii</name>
    <dbReference type="NCBI Taxonomy" id="84275"/>
    <lineage>
        <taxon>Eukaryota</taxon>
        <taxon>Fungi</taxon>
        <taxon>Dikarya</taxon>
        <taxon>Ascomycota</taxon>
        <taxon>Pezizomycotina</taxon>
        <taxon>Dothideomycetes</taxon>
        <taxon>Dothideomycetidae</taxon>
        <taxon>Mycosphaerellales</taxon>
        <taxon>Mycosphaerellaceae</taxon>
        <taxon>Cercospora</taxon>
    </lineage>
</organism>
<accession>A0A9P3C5U8</accession>
<dbReference type="Proteomes" id="UP000825890">
    <property type="component" value="Unassembled WGS sequence"/>
</dbReference>